<dbReference type="InterPro" id="IPR035940">
    <property type="entry name" value="CAP_sf"/>
</dbReference>
<keyword evidence="2" id="KW-1185">Reference proteome</keyword>
<protein>
    <submittedName>
        <fullName evidence="3">Restriction endonuclease subunit S</fullName>
    </submittedName>
</protein>
<dbReference type="Gene3D" id="3.40.33.10">
    <property type="entry name" value="CAP"/>
    <property type="match status" value="1"/>
</dbReference>
<reference evidence="3" key="1">
    <citation type="submission" date="2017-02" db="UniProtKB">
        <authorList>
            <consortium name="WormBaseParasite"/>
        </authorList>
    </citation>
    <scope>IDENTIFICATION</scope>
</reference>
<accession>A0A0N4XPV5</accession>
<dbReference type="SUPFAM" id="SSF55797">
    <property type="entry name" value="PR-1-like"/>
    <property type="match status" value="1"/>
</dbReference>
<evidence type="ECO:0000313" key="1">
    <source>
        <dbReference type="EMBL" id="VDL68147.1"/>
    </source>
</evidence>
<organism evidence="3">
    <name type="scientific">Nippostrongylus brasiliensis</name>
    <name type="common">Rat hookworm</name>
    <dbReference type="NCBI Taxonomy" id="27835"/>
    <lineage>
        <taxon>Eukaryota</taxon>
        <taxon>Metazoa</taxon>
        <taxon>Ecdysozoa</taxon>
        <taxon>Nematoda</taxon>
        <taxon>Chromadorea</taxon>
        <taxon>Rhabditida</taxon>
        <taxon>Rhabditina</taxon>
        <taxon>Rhabditomorpha</taxon>
        <taxon>Strongyloidea</taxon>
        <taxon>Heligmosomidae</taxon>
        <taxon>Nippostrongylus</taxon>
    </lineage>
</organism>
<sequence length="73" mass="8416">MFNPFLLGDMPVGWNEMCPQNIQMTDELRQLALTLHNNLRSKLTTGDMVMYNGDYLPMASNMVKLVGFQYSRL</sequence>
<dbReference type="EMBL" id="UYSL01008787">
    <property type="protein sequence ID" value="VDL68147.1"/>
    <property type="molecule type" value="Genomic_DNA"/>
</dbReference>
<dbReference type="AlphaFoldDB" id="A0A0N4XPV5"/>
<proteinExistence type="predicted"/>
<evidence type="ECO:0000313" key="2">
    <source>
        <dbReference type="Proteomes" id="UP000271162"/>
    </source>
</evidence>
<dbReference type="Proteomes" id="UP000271162">
    <property type="component" value="Unassembled WGS sequence"/>
</dbReference>
<name>A0A0N4XPV5_NIPBR</name>
<gene>
    <name evidence="1" type="ORF">NBR_LOCUS4558</name>
</gene>
<evidence type="ECO:0000313" key="3">
    <source>
        <dbReference type="WBParaSite" id="NBR_0000455701-mRNA-1"/>
    </source>
</evidence>
<dbReference type="WBParaSite" id="NBR_0000455701-mRNA-1">
    <property type="protein sequence ID" value="NBR_0000455701-mRNA-1"/>
    <property type="gene ID" value="NBR_0000455701"/>
</dbReference>
<reference evidence="1 2" key="2">
    <citation type="submission" date="2018-11" db="EMBL/GenBank/DDBJ databases">
        <authorList>
            <consortium name="Pathogen Informatics"/>
        </authorList>
    </citation>
    <scope>NUCLEOTIDE SEQUENCE [LARGE SCALE GENOMIC DNA]</scope>
</reference>